<dbReference type="EMBL" id="FXAF01000006">
    <property type="protein sequence ID" value="SMF41891.1"/>
    <property type="molecule type" value="Genomic_DNA"/>
</dbReference>
<feature type="transmembrane region" description="Helical" evidence="3">
    <location>
        <begin position="118"/>
        <end position="141"/>
    </location>
</feature>
<dbReference type="InterPro" id="IPR050469">
    <property type="entry name" value="Diguanylate_Cyclase"/>
</dbReference>
<dbReference type="InterPro" id="IPR000160">
    <property type="entry name" value="GGDEF_dom"/>
</dbReference>
<feature type="domain" description="GGDEF" evidence="4">
    <location>
        <begin position="246"/>
        <end position="381"/>
    </location>
</feature>
<dbReference type="EC" id="2.7.7.65" evidence="1"/>
<dbReference type="AlphaFoldDB" id="A0A1X7EX21"/>
<keyword evidence="6" id="KW-1185">Reference proteome</keyword>
<comment type="catalytic activity">
    <reaction evidence="2">
        <text>2 GTP = 3',3'-c-di-GMP + 2 diphosphate</text>
        <dbReference type="Rhea" id="RHEA:24898"/>
        <dbReference type="ChEBI" id="CHEBI:33019"/>
        <dbReference type="ChEBI" id="CHEBI:37565"/>
        <dbReference type="ChEBI" id="CHEBI:58805"/>
        <dbReference type="EC" id="2.7.7.65"/>
    </reaction>
</comment>
<dbReference type="GO" id="GO:0052621">
    <property type="term" value="F:diguanylate cyclase activity"/>
    <property type="evidence" value="ECO:0007669"/>
    <property type="project" value="UniProtKB-EC"/>
</dbReference>
<dbReference type="GO" id="GO:0005886">
    <property type="term" value="C:plasma membrane"/>
    <property type="evidence" value="ECO:0007669"/>
    <property type="project" value="TreeGrafter"/>
</dbReference>
<reference evidence="6" key="1">
    <citation type="submission" date="2017-04" db="EMBL/GenBank/DDBJ databases">
        <authorList>
            <person name="Varghese N."/>
            <person name="Submissions S."/>
        </authorList>
    </citation>
    <scope>NUCLEOTIDE SEQUENCE [LARGE SCALE GENOMIC DNA]</scope>
    <source>
        <strain evidence="6">B4P</strain>
    </source>
</reference>
<dbReference type="RefSeq" id="WP_085422212.1">
    <property type="nucleotide sequence ID" value="NZ_FXAF01000006.1"/>
</dbReference>
<dbReference type="GO" id="GO:0043709">
    <property type="term" value="P:cell adhesion involved in single-species biofilm formation"/>
    <property type="evidence" value="ECO:0007669"/>
    <property type="project" value="TreeGrafter"/>
</dbReference>
<feature type="transmembrane region" description="Helical" evidence="3">
    <location>
        <begin position="189"/>
        <end position="209"/>
    </location>
</feature>
<evidence type="ECO:0000256" key="2">
    <source>
        <dbReference type="ARBA" id="ARBA00034247"/>
    </source>
</evidence>
<dbReference type="CDD" id="cd01949">
    <property type="entry name" value="GGDEF"/>
    <property type="match status" value="1"/>
</dbReference>
<feature type="transmembrane region" description="Helical" evidence="3">
    <location>
        <begin position="35"/>
        <end position="56"/>
    </location>
</feature>
<name>A0A1X7EX21_9HYPH</name>
<evidence type="ECO:0000313" key="5">
    <source>
        <dbReference type="EMBL" id="SMF41891.1"/>
    </source>
</evidence>
<dbReference type="Gene3D" id="3.30.70.270">
    <property type="match status" value="1"/>
</dbReference>
<evidence type="ECO:0000259" key="4">
    <source>
        <dbReference type="PROSITE" id="PS50887"/>
    </source>
</evidence>
<dbReference type="PROSITE" id="PS50887">
    <property type="entry name" value="GGDEF"/>
    <property type="match status" value="1"/>
</dbReference>
<protein>
    <recommendedName>
        <fullName evidence="1">diguanylate cyclase</fullName>
        <ecNumber evidence="1">2.7.7.65</ecNumber>
    </recommendedName>
</protein>
<feature type="transmembrane region" description="Helical" evidence="3">
    <location>
        <begin position="93"/>
        <end position="112"/>
    </location>
</feature>
<feature type="transmembrane region" description="Helical" evidence="3">
    <location>
        <begin position="6"/>
        <end position="28"/>
    </location>
</feature>
<evidence type="ECO:0000256" key="3">
    <source>
        <dbReference type="SAM" id="Phobius"/>
    </source>
</evidence>
<evidence type="ECO:0000256" key="1">
    <source>
        <dbReference type="ARBA" id="ARBA00012528"/>
    </source>
</evidence>
<sequence>MMLDYHSLLLALGVSAACLMVTLFGTWFSRRTDSFLLTLVVALGLTVSGIFIYSSYTLEAGLVGASFAYVFLMAGFSTIYSASVQFRTGIRPWRLAAVLSVVNMALGLPLMASGLDGLGFIAMNLAAALLLTGTARQYWLARPEAPGPLGGMAALYTISGFSFALCAAVLISNRQWVLGHAPDNWAETLNIGVCIAGMTGIGALSLALHQWRMAAHHRRDAMTDALTGLLNRRALFEQHGHRILGSSTAVIVFDIDRFKSINDQHGHASGDLVLKIFAEDLVKGAGAKRPHAIARLGGEEFVVILDNVLSGRAERIANDISRSFAAREIRIGEASLRCTVSAGIAMGAAGGQSFETVLSLADNALYEAKRAGRDRVEVAGYLRPVDLNDTRTSA</sequence>
<keyword evidence="3" id="KW-0812">Transmembrane</keyword>
<dbReference type="Proteomes" id="UP000192903">
    <property type="component" value="Unassembled WGS sequence"/>
</dbReference>
<feature type="transmembrane region" description="Helical" evidence="3">
    <location>
        <begin position="153"/>
        <end position="177"/>
    </location>
</feature>
<dbReference type="PANTHER" id="PTHR45138:SF9">
    <property type="entry name" value="DIGUANYLATE CYCLASE DGCM-RELATED"/>
    <property type="match status" value="1"/>
</dbReference>
<dbReference type="NCBIfam" id="TIGR00254">
    <property type="entry name" value="GGDEF"/>
    <property type="match status" value="1"/>
</dbReference>
<accession>A0A1X7EX21</accession>
<evidence type="ECO:0000313" key="6">
    <source>
        <dbReference type="Proteomes" id="UP000192903"/>
    </source>
</evidence>
<dbReference type="Pfam" id="PF00990">
    <property type="entry name" value="GGDEF"/>
    <property type="match status" value="1"/>
</dbReference>
<dbReference type="SMART" id="SM00267">
    <property type="entry name" value="GGDEF"/>
    <property type="match status" value="1"/>
</dbReference>
<feature type="transmembrane region" description="Helical" evidence="3">
    <location>
        <begin position="62"/>
        <end position="81"/>
    </location>
</feature>
<gene>
    <name evidence="5" type="ORF">SAMN02982989_1958</name>
</gene>
<dbReference type="OrthoDB" id="9812260at2"/>
<keyword evidence="3" id="KW-0472">Membrane</keyword>
<dbReference type="STRING" id="464029.SAMN02982989_1958"/>
<dbReference type="PANTHER" id="PTHR45138">
    <property type="entry name" value="REGULATORY COMPONENTS OF SENSORY TRANSDUCTION SYSTEM"/>
    <property type="match status" value="1"/>
</dbReference>
<dbReference type="InterPro" id="IPR043128">
    <property type="entry name" value="Rev_trsase/Diguanyl_cyclase"/>
</dbReference>
<proteinExistence type="predicted"/>
<dbReference type="SUPFAM" id="SSF55073">
    <property type="entry name" value="Nucleotide cyclase"/>
    <property type="match status" value="1"/>
</dbReference>
<dbReference type="InterPro" id="IPR029787">
    <property type="entry name" value="Nucleotide_cyclase"/>
</dbReference>
<keyword evidence="3" id="KW-1133">Transmembrane helix</keyword>
<dbReference type="GO" id="GO:1902201">
    <property type="term" value="P:negative regulation of bacterial-type flagellum-dependent cell motility"/>
    <property type="evidence" value="ECO:0007669"/>
    <property type="project" value="TreeGrafter"/>
</dbReference>
<organism evidence="5 6">
    <name type="scientific">Xaviernesmea oryzae</name>
    <dbReference type="NCBI Taxonomy" id="464029"/>
    <lineage>
        <taxon>Bacteria</taxon>
        <taxon>Pseudomonadati</taxon>
        <taxon>Pseudomonadota</taxon>
        <taxon>Alphaproteobacteria</taxon>
        <taxon>Hyphomicrobiales</taxon>
        <taxon>Rhizobiaceae</taxon>
        <taxon>Rhizobium/Agrobacterium group</taxon>
        <taxon>Xaviernesmea</taxon>
    </lineage>
</organism>